<dbReference type="RefSeq" id="WP_101498733.1">
    <property type="nucleotide sequence ID" value="NZ_CP025583.1"/>
</dbReference>
<organism evidence="3 4">
    <name type="scientific">Paracoccus jeotgali</name>
    <dbReference type="NCBI Taxonomy" id="2065379"/>
    <lineage>
        <taxon>Bacteria</taxon>
        <taxon>Pseudomonadati</taxon>
        <taxon>Pseudomonadota</taxon>
        <taxon>Alphaproteobacteria</taxon>
        <taxon>Rhodobacterales</taxon>
        <taxon>Paracoccaceae</taxon>
        <taxon>Paracoccus</taxon>
    </lineage>
</organism>
<name>A0A2K9MCI2_9RHOB</name>
<feature type="compositionally biased region" description="Low complexity" evidence="2">
    <location>
        <begin position="202"/>
        <end position="214"/>
    </location>
</feature>
<feature type="region of interest" description="Disordered" evidence="2">
    <location>
        <begin position="185"/>
        <end position="217"/>
    </location>
</feature>
<feature type="compositionally biased region" description="Low complexity" evidence="2">
    <location>
        <begin position="69"/>
        <end position="85"/>
    </location>
</feature>
<feature type="region of interest" description="Disordered" evidence="2">
    <location>
        <begin position="41"/>
        <end position="94"/>
    </location>
</feature>
<keyword evidence="1" id="KW-0175">Coiled coil</keyword>
<dbReference type="KEGG" id="paru:CYR75_02705"/>
<dbReference type="EMBL" id="CP025583">
    <property type="protein sequence ID" value="AUM73349.1"/>
    <property type="molecule type" value="Genomic_DNA"/>
</dbReference>
<accession>A0A2K9MCI2</accession>
<feature type="coiled-coil region" evidence="1">
    <location>
        <begin position="95"/>
        <end position="137"/>
    </location>
</feature>
<proteinExistence type="predicted"/>
<protein>
    <submittedName>
        <fullName evidence="3">Uncharacterized protein</fullName>
    </submittedName>
</protein>
<dbReference type="AlphaFoldDB" id="A0A2K9MCI2"/>
<dbReference type="Proteomes" id="UP000234882">
    <property type="component" value="Chromosome"/>
</dbReference>
<evidence type="ECO:0000256" key="1">
    <source>
        <dbReference type="SAM" id="Coils"/>
    </source>
</evidence>
<keyword evidence="4" id="KW-1185">Reference proteome</keyword>
<evidence type="ECO:0000313" key="3">
    <source>
        <dbReference type="EMBL" id="AUM73349.1"/>
    </source>
</evidence>
<feature type="compositionally biased region" description="Pro residues" evidence="2">
    <location>
        <begin position="56"/>
        <end position="68"/>
    </location>
</feature>
<evidence type="ECO:0000256" key="2">
    <source>
        <dbReference type="SAM" id="MobiDB-lite"/>
    </source>
</evidence>
<gene>
    <name evidence="3" type="ORF">CYR75_02705</name>
</gene>
<sequence length="228" mass="23565">MRRLIAAIVAFLVLLAAGWWGWSNPELLPAALREGISPRPPVAGGLSQRPVARPLVPQPEPEPAPPETPVQTAQPVPATPAAQDAPLPPDTGSDLARETERVAELAIAAADARARAAAVARAEAEAAEAAQADLRAALQPLLDAPAPVAAEVQAALQALPSAGNPLVERKRTLLVDQIRKIITQPYPAPDTAQAGSTPPPADATAPPDAAPSTTLRAPQIARIRELLS</sequence>
<reference evidence="4" key="1">
    <citation type="submission" date="2017-12" db="EMBL/GenBank/DDBJ databases">
        <title>Genomic analysis of Paracoccus sp. CBA4604.</title>
        <authorList>
            <person name="Roh S.W."/>
            <person name="Kim J.Y."/>
            <person name="Kim J.S."/>
        </authorList>
    </citation>
    <scope>NUCLEOTIDE SEQUENCE [LARGE SCALE GENOMIC DNA]</scope>
    <source>
        <strain evidence="4">CBA4604</strain>
    </source>
</reference>
<evidence type="ECO:0000313" key="4">
    <source>
        <dbReference type="Proteomes" id="UP000234882"/>
    </source>
</evidence>